<proteinExistence type="predicted"/>
<evidence type="ECO:0000313" key="2">
    <source>
        <dbReference type="Proteomes" id="UP000813824"/>
    </source>
</evidence>
<name>A0A8K0XTR4_9AGAR</name>
<dbReference type="EMBL" id="JAEVFJ010000004">
    <property type="protein sequence ID" value="KAH8105150.1"/>
    <property type="molecule type" value="Genomic_DNA"/>
</dbReference>
<dbReference type="AlphaFoldDB" id="A0A8K0XTR4"/>
<dbReference type="OrthoDB" id="3160134at2759"/>
<evidence type="ECO:0000313" key="1">
    <source>
        <dbReference type="EMBL" id="KAH8105150.1"/>
    </source>
</evidence>
<gene>
    <name evidence="1" type="ORF">BXZ70DRAFT_507454</name>
</gene>
<protein>
    <recommendedName>
        <fullName evidence="3">C2H2-type domain-containing protein</fullName>
    </recommendedName>
</protein>
<reference evidence="1" key="1">
    <citation type="journal article" date="2021" name="New Phytol.">
        <title>Evolutionary innovations through gain and loss of genes in the ectomycorrhizal Boletales.</title>
        <authorList>
            <person name="Wu G."/>
            <person name="Miyauchi S."/>
            <person name="Morin E."/>
            <person name="Kuo A."/>
            <person name="Drula E."/>
            <person name="Varga T."/>
            <person name="Kohler A."/>
            <person name="Feng B."/>
            <person name="Cao Y."/>
            <person name="Lipzen A."/>
            <person name="Daum C."/>
            <person name="Hundley H."/>
            <person name="Pangilinan J."/>
            <person name="Johnson J."/>
            <person name="Barry K."/>
            <person name="LaButti K."/>
            <person name="Ng V."/>
            <person name="Ahrendt S."/>
            <person name="Min B."/>
            <person name="Choi I.G."/>
            <person name="Park H."/>
            <person name="Plett J.M."/>
            <person name="Magnuson J."/>
            <person name="Spatafora J.W."/>
            <person name="Nagy L.G."/>
            <person name="Henrissat B."/>
            <person name="Grigoriev I.V."/>
            <person name="Yang Z.L."/>
            <person name="Xu J."/>
            <person name="Martin F.M."/>
        </authorList>
    </citation>
    <scope>NUCLEOTIDE SEQUENCE</scope>
    <source>
        <strain evidence="1">KKN 215</strain>
    </source>
</reference>
<dbReference type="Pfam" id="PF20414">
    <property type="entry name" value="DUF6698"/>
    <property type="match status" value="1"/>
</dbReference>
<keyword evidence="2" id="KW-1185">Reference proteome</keyword>
<sequence>MAFSQSCNTSCRGIEDYRDATIDATPICFNFQPSPFCICNGNGRPSSFVGQRSPYVCQLCFRPFQDVGPLNRHVRKCASALTITQAAQTRVDLRQSELDSMGSLRKKYNTPQRARQAPYRPASGWPWRSLLPFLARQRICHPSTASGGSCRWSSGLSKARAVSYNIDVINGNFIAFTAIAVHFALSSQKEMDHGNASANLDDAVRCGIWPYGKLFVTIIDFINDHLYDAERNELMLWYSQMVSAP</sequence>
<comment type="caution">
    <text evidence="1">The sequence shown here is derived from an EMBL/GenBank/DDBJ whole genome shotgun (WGS) entry which is preliminary data.</text>
</comment>
<accession>A0A8K0XTR4</accession>
<organism evidence="1 2">
    <name type="scientific">Cristinia sonorae</name>
    <dbReference type="NCBI Taxonomy" id="1940300"/>
    <lineage>
        <taxon>Eukaryota</taxon>
        <taxon>Fungi</taxon>
        <taxon>Dikarya</taxon>
        <taxon>Basidiomycota</taxon>
        <taxon>Agaricomycotina</taxon>
        <taxon>Agaricomycetes</taxon>
        <taxon>Agaricomycetidae</taxon>
        <taxon>Agaricales</taxon>
        <taxon>Pleurotineae</taxon>
        <taxon>Stephanosporaceae</taxon>
        <taxon>Cristinia</taxon>
    </lineage>
</organism>
<dbReference type="Proteomes" id="UP000813824">
    <property type="component" value="Unassembled WGS sequence"/>
</dbReference>
<evidence type="ECO:0008006" key="3">
    <source>
        <dbReference type="Google" id="ProtNLM"/>
    </source>
</evidence>
<dbReference type="InterPro" id="IPR046521">
    <property type="entry name" value="DUF6698"/>
</dbReference>